<dbReference type="Proteomes" id="UP000616143">
    <property type="component" value="Unassembled WGS sequence"/>
</dbReference>
<reference evidence="2" key="3">
    <citation type="journal article" date="2019" name="BMC Res. Notes">
        <title>Complete genome sequence of the Sulfodiicoccus acidiphilus strain HS-1T, the first crenarchaeon that lacks polB3, isolated from an acidic hot spring in Ohwaku-dani, Hakone, Japan.</title>
        <authorList>
            <person name="Sakai H.D."/>
            <person name="Kurosawa N."/>
        </authorList>
    </citation>
    <scope>NUCLEOTIDE SEQUENCE</scope>
    <source>
        <strain evidence="2">HS-1</strain>
    </source>
</reference>
<feature type="region of interest" description="Disordered" evidence="1">
    <location>
        <begin position="25"/>
        <end position="82"/>
    </location>
</feature>
<keyword evidence="4" id="KW-1185">Reference proteome</keyword>
<name>A0A348B5D5_9CREN</name>
<evidence type="ECO:0000313" key="3">
    <source>
        <dbReference type="EMBL" id="GGT98880.1"/>
    </source>
</evidence>
<protein>
    <submittedName>
        <fullName evidence="2">Uncharacterized protein</fullName>
    </submittedName>
</protein>
<organism evidence="2 4">
    <name type="scientific">Sulfodiicoccus acidiphilus</name>
    <dbReference type="NCBI Taxonomy" id="1670455"/>
    <lineage>
        <taxon>Archaea</taxon>
        <taxon>Thermoproteota</taxon>
        <taxon>Thermoprotei</taxon>
        <taxon>Sulfolobales</taxon>
        <taxon>Sulfolobaceae</taxon>
        <taxon>Sulfodiicoccus</taxon>
    </lineage>
</organism>
<dbReference type="Proteomes" id="UP000276741">
    <property type="component" value="Chromosome"/>
</dbReference>
<reference evidence="3" key="1">
    <citation type="journal article" date="2014" name="Int. J. Syst. Evol. Microbiol.">
        <title>Complete genome sequence of Corynebacterium casei LMG S-19264T (=DSM 44701T), isolated from a smear-ripened cheese.</title>
        <authorList>
            <consortium name="US DOE Joint Genome Institute (JGI-PGF)"/>
            <person name="Walter F."/>
            <person name="Albersmeier A."/>
            <person name="Kalinowski J."/>
            <person name="Ruckert C."/>
        </authorList>
    </citation>
    <scope>NUCLEOTIDE SEQUENCE</scope>
    <source>
        <strain evidence="3">JCM 31740</strain>
    </source>
</reference>
<dbReference type="KEGG" id="sacd:HS1genome_1776"/>
<dbReference type="EMBL" id="AP018553">
    <property type="protein sequence ID" value="BBD73387.1"/>
    <property type="molecule type" value="Genomic_DNA"/>
</dbReference>
<evidence type="ECO:0000313" key="4">
    <source>
        <dbReference type="Proteomes" id="UP000276741"/>
    </source>
</evidence>
<accession>A0A348B5D5</accession>
<reference evidence="3" key="4">
    <citation type="submission" date="2020-09" db="EMBL/GenBank/DDBJ databases">
        <authorList>
            <person name="Sun Q."/>
            <person name="Ohkuma M."/>
        </authorList>
    </citation>
    <scope>NUCLEOTIDE SEQUENCE</scope>
    <source>
        <strain evidence="3">JCM 31740</strain>
    </source>
</reference>
<reference evidence="4" key="2">
    <citation type="submission" date="2018-04" db="EMBL/GenBank/DDBJ databases">
        <title>Complete genome sequence of Sulfodiicoccus acidiphilus strain HS-1.</title>
        <authorList>
            <person name="Sakai H.D."/>
            <person name="Kurosawa N."/>
        </authorList>
    </citation>
    <scope>NUCLEOTIDE SEQUENCE [LARGE SCALE GENOMIC DNA]</scope>
    <source>
        <strain evidence="4">HS-1</strain>
    </source>
</reference>
<proteinExistence type="predicted"/>
<evidence type="ECO:0000313" key="2">
    <source>
        <dbReference type="EMBL" id="BBD73387.1"/>
    </source>
</evidence>
<gene>
    <name evidence="3" type="ORF">GCM10007116_15370</name>
    <name evidence="2" type="ORF">HS1genome_1776</name>
</gene>
<dbReference type="AlphaFoldDB" id="A0A348B5D5"/>
<dbReference type="EMBL" id="BMQS01000013">
    <property type="protein sequence ID" value="GGT98880.1"/>
    <property type="molecule type" value="Genomic_DNA"/>
</dbReference>
<sequence length="82" mass="8604">MEDGRGFCTAQARAPKLNFVERGGKKAVGPVDAPSRLQGDPPTRARISNNHSNSVCSCYGGGGGSVSGAARERLNSPKRILY</sequence>
<evidence type="ECO:0000256" key="1">
    <source>
        <dbReference type="SAM" id="MobiDB-lite"/>
    </source>
</evidence>